<dbReference type="SUPFAM" id="SSF50129">
    <property type="entry name" value="GroES-like"/>
    <property type="match status" value="1"/>
</dbReference>
<organism evidence="6 7">
    <name type="scientific">Algoriphagus alkaliphilus</name>
    <dbReference type="NCBI Taxonomy" id="279824"/>
    <lineage>
        <taxon>Bacteria</taxon>
        <taxon>Pseudomonadati</taxon>
        <taxon>Bacteroidota</taxon>
        <taxon>Cytophagia</taxon>
        <taxon>Cytophagales</taxon>
        <taxon>Cyclobacteriaceae</taxon>
        <taxon>Algoriphagus</taxon>
    </lineage>
</organism>
<keyword evidence="1 4" id="KW-0479">Metal-binding</keyword>
<dbReference type="PANTHER" id="PTHR43401">
    <property type="entry name" value="L-THREONINE 3-DEHYDROGENASE"/>
    <property type="match status" value="1"/>
</dbReference>
<dbReference type="AlphaFoldDB" id="A0A1G5WD70"/>
<dbReference type="RefSeq" id="WP_092728880.1">
    <property type="nucleotide sequence ID" value="NZ_FMXE01000006.1"/>
</dbReference>
<keyword evidence="3" id="KW-0560">Oxidoreductase</keyword>
<evidence type="ECO:0000256" key="1">
    <source>
        <dbReference type="ARBA" id="ARBA00022723"/>
    </source>
</evidence>
<protein>
    <submittedName>
        <fullName evidence="6">Alcohol dehydrogenase</fullName>
    </submittedName>
</protein>
<dbReference type="Pfam" id="PF00107">
    <property type="entry name" value="ADH_zinc_N"/>
    <property type="match status" value="1"/>
</dbReference>
<proteinExistence type="inferred from homology"/>
<dbReference type="Pfam" id="PF08240">
    <property type="entry name" value="ADH_N"/>
    <property type="match status" value="1"/>
</dbReference>
<gene>
    <name evidence="6" type="ORF">SAMN03080617_01036</name>
</gene>
<evidence type="ECO:0000256" key="3">
    <source>
        <dbReference type="ARBA" id="ARBA00023002"/>
    </source>
</evidence>
<dbReference type="InterPro" id="IPR013149">
    <property type="entry name" value="ADH-like_C"/>
</dbReference>
<evidence type="ECO:0000256" key="2">
    <source>
        <dbReference type="ARBA" id="ARBA00022833"/>
    </source>
</evidence>
<accession>A0A1G5WD70</accession>
<dbReference type="EMBL" id="FMXE01000006">
    <property type="protein sequence ID" value="SDA55942.1"/>
    <property type="molecule type" value="Genomic_DNA"/>
</dbReference>
<name>A0A1G5WD70_9BACT</name>
<dbReference type="InterPro" id="IPR050129">
    <property type="entry name" value="Zn_alcohol_dh"/>
</dbReference>
<comment type="cofactor">
    <cofactor evidence="4">
        <name>Zn(2+)</name>
        <dbReference type="ChEBI" id="CHEBI:29105"/>
    </cofactor>
</comment>
<dbReference type="Proteomes" id="UP000198756">
    <property type="component" value="Unassembled WGS sequence"/>
</dbReference>
<feature type="domain" description="Enoyl reductase (ER)" evidence="5">
    <location>
        <begin position="10"/>
        <end position="343"/>
    </location>
</feature>
<dbReference type="SUPFAM" id="SSF51735">
    <property type="entry name" value="NAD(P)-binding Rossmann-fold domains"/>
    <property type="match status" value="1"/>
</dbReference>
<dbReference type="GO" id="GO:0008270">
    <property type="term" value="F:zinc ion binding"/>
    <property type="evidence" value="ECO:0007669"/>
    <property type="project" value="InterPro"/>
</dbReference>
<dbReference type="STRING" id="279824.SAMN03080617_01036"/>
<sequence>MQALIIESFQQPPSIQTFPDPTSPQDGVVIEVKATGLCRSDWHGWMGHDSDIRLPHVPGHEFSGVIREVGKAVKNWKVGDRVTVPFVCACGICPTCHSGNQQICEDQFQPGFTHWGSFAEYVAVHRAETNLVRLPDEMSFETAASLGCRFATSFRGIVSQGKVSGGQWVAVHGCGGVGLSAIMIASALGATVIAVDISEEKLALAKAAGASFLINGKTSEDIPSTIIELTKGGAQVSVDALGSKITCYNSIASLRKRGKHIQIGLMAGNESNPPIPMHLVIAKELEILGSHGMQAHAYPEMMQLILEGKIAPEKLIGRRISLEQAVESLIAMDTFQENGMVMIDRF</sequence>
<evidence type="ECO:0000259" key="5">
    <source>
        <dbReference type="SMART" id="SM00829"/>
    </source>
</evidence>
<dbReference type="GO" id="GO:0016616">
    <property type="term" value="F:oxidoreductase activity, acting on the CH-OH group of donors, NAD or NADP as acceptor"/>
    <property type="evidence" value="ECO:0007669"/>
    <property type="project" value="UniProtKB-ARBA"/>
</dbReference>
<evidence type="ECO:0000256" key="4">
    <source>
        <dbReference type="RuleBase" id="RU361277"/>
    </source>
</evidence>
<dbReference type="CDD" id="cd08260">
    <property type="entry name" value="Zn_ADH6"/>
    <property type="match status" value="1"/>
</dbReference>
<dbReference type="OrthoDB" id="9787435at2"/>
<comment type="similarity">
    <text evidence="4">Belongs to the zinc-containing alcohol dehydrogenase family.</text>
</comment>
<dbReference type="Gene3D" id="3.90.180.10">
    <property type="entry name" value="Medium-chain alcohol dehydrogenases, catalytic domain"/>
    <property type="match status" value="1"/>
</dbReference>
<keyword evidence="2 4" id="KW-0862">Zinc</keyword>
<dbReference type="SMART" id="SM00829">
    <property type="entry name" value="PKS_ER"/>
    <property type="match status" value="1"/>
</dbReference>
<dbReference type="PROSITE" id="PS00059">
    <property type="entry name" value="ADH_ZINC"/>
    <property type="match status" value="1"/>
</dbReference>
<dbReference type="InterPro" id="IPR020843">
    <property type="entry name" value="ER"/>
</dbReference>
<keyword evidence="7" id="KW-1185">Reference proteome</keyword>
<evidence type="ECO:0000313" key="7">
    <source>
        <dbReference type="Proteomes" id="UP000198756"/>
    </source>
</evidence>
<reference evidence="7" key="1">
    <citation type="submission" date="2016-10" db="EMBL/GenBank/DDBJ databases">
        <authorList>
            <person name="Varghese N."/>
            <person name="Submissions S."/>
        </authorList>
    </citation>
    <scope>NUCLEOTIDE SEQUENCE [LARGE SCALE GENOMIC DNA]</scope>
    <source>
        <strain evidence="7">DSM 22703</strain>
    </source>
</reference>
<dbReference type="InterPro" id="IPR002328">
    <property type="entry name" value="ADH_Zn_CS"/>
</dbReference>
<dbReference type="InterPro" id="IPR013154">
    <property type="entry name" value="ADH-like_N"/>
</dbReference>
<evidence type="ECO:0000313" key="6">
    <source>
        <dbReference type="EMBL" id="SDA55942.1"/>
    </source>
</evidence>
<dbReference type="PANTHER" id="PTHR43401:SF5">
    <property type="entry name" value="ALCOHOL DEHYDROGENASE-RELATED"/>
    <property type="match status" value="1"/>
</dbReference>
<dbReference type="InterPro" id="IPR036291">
    <property type="entry name" value="NAD(P)-bd_dom_sf"/>
</dbReference>
<dbReference type="InterPro" id="IPR011032">
    <property type="entry name" value="GroES-like_sf"/>
</dbReference>